<sequence length="152" mass="16111">MNASLTRRVAGAAVAVALALPFVVTGQAQASAWPNDTWDVSDKFEAGVSVGAITWGNRTSTLRGYVEDFGGVNSTTVVFTAYAGATKIDSDTRTASPGENVPFNFPIGDPDKVGGFDRLKIQVCQSQAPEATCSPGVNVTRDAIPEREFWRP</sequence>
<accession>A0A1G9B5A9</accession>
<evidence type="ECO:0008006" key="4">
    <source>
        <dbReference type="Google" id="ProtNLM"/>
    </source>
</evidence>
<reference evidence="3" key="1">
    <citation type="submission" date="2016-10" db="EMBL/GenBank/DDBJ databases">
        <authorList>
            <person name="Varghese N."/>
            <person name="Submissions S."/>
        </authorList>
    </citation>
    <scope>NUCLEOTIDE SEQUENCE [LARGE SCALE GENOMIC DNA]</scope>
    <source>
        <strain evidence="3">DSM 44796</strain>
    </source>
</reference>
<organism evidence="2 3">
    <name type="scientific">Lentzea albidocapillata subsp. violacea</name>
    <dbReference type="NCBI Taxonomy" id="128104"/>
    <lineage>
        <taxon>Bacteria</taxon>
        <taxon>Bacillati</taxon>
        <taxon>Actinomycetota</taxon>
        <taxon>Actinomycetes</taxon>
        <taxon>Pseudonocardiales</taxon>
        <taxon>Pseudonocardiaceae</taxon>
        <taxon>Lentzea</taxon>
    </lineage>
</organism>
<gene>
    <name evidence="2" type="ORF">SAMN04488074_105209</name>
</gene>
<keyword evidence="1" id="KW-0732">Signal</keyword>
<proteinExistence type="predicted"/>
<dbReference type="EMBL" id="FNET01000005">
    <property type="protein sequence ID" value="SDK34015.1"/>
    <property type="molecule type" value="Genomic_DNA"/>
</dbReference>
<dbReference type="RefSeq" id="WP_143027714.1">
    <property type="nucleotide sequence ID" value="NZ_FNET01000005.1"/>
</dbReference>
<evidence type="ECO:0000313" key="2">
    <source>
        <dbReference type="EMBL" id="SDK34015.1"/>
    </source>
</evidence>
<dbReference type="AlphaFoldDB" id="A0A1G9B5A9"/>
<protein>
    <recommendedName>
        <fullName evidence="4">Neocarzinostatin family protein</fullName>
    </recommendedName>
</protein>
<evidence type="ECO:0000313" key="3">
    <source>
        <dbReference type="Proteomes" id="UP000199682"/>
    </source>
</evidence>
<feature type="signal peptide" evidence="1">
    <location>
        <begin position="1"/>
        <end position="30"/>
    </location>
</feature>
<dbReference type="Proteomes" id="UP000199682">
    <property type="component" value="Unassembled WGS sequence"/>
</dbReference>
<name>A0A1G9B5A9_9PSEU</name>
<evidence type="ECO:0000256" key="1">
    <source>
        <dbReference type="SAM" id="SignalP"/>
    </source>
</evidence>
<feature type="chain" id="PRO_5011649748" description="Neocarzinostatin family protein" evidence="1">
    <location>
        <begin position="31"/>
        <end position="152"/>
    </location>
</feature>